<proteinExistence type="predicted"/>
<reference evidence="3" key="1">
    <citation type="submission" date="2021-03" db="EMBL/GenBank/DDBJ databases">
        <title>Evolutionary innovations through gain and loss of genes in the ectomycorrhizal Boletales.</title>
        <authorList>
            <person name="Wu G."/>
            <person name="Miyauchi S."/>
            <person name="Morin E."/>
            <person name="Yang Z.-L."/>
            <person name="Xu J."/>
            <person name="Martin F.M."/>
        </authorList>
    </citation>
    <scope>NUCLEOTIDE SEQUENCE</scope>
    <source>
        <strain evidence="3">BR01</strain>
    </source>
</reference>
<gene>
    <name evidence="3" type="ORF">JVT61DRAFT_10705</name>
</gene>
<dbReference type="Gene3D" id="1.10.1200.10">
    <property type="entry name" value="ACP-like"/>
    <property type="match status" value="1"/>
</dbReference>
<protein>
    <recommendedName>
        <fullName evidence="2">Carrier domain-containing protein</fullName>
    </recommendedName>
</protein>
<dbReference type="Pfam" id="PF00550">
    <property type="entry name" value="PP-binding"/>
    <property type="match status" value="1"/>
</dbReference>
<evidence type="ECO:0000313" key="3">
    <source>
        <dbReference type="EMBL" id="KAG6370990.1"/>
    </source>
</evidence>
<evidence type="ECO:0000256" key="1">
    <source>
        <dbReference type="SAM" id="MobiDB-lite"/>
    </source>
</evidence>
<dbReference type="PROSITE" id="PS50075">
    <property type="entry name" value="CARRIER"/>
    <property type="match status" value="1"/>
</dbReference>
<dbReference type="SUPFAM" id="SSF47336">
    <property type="entry name" value="ACP-like"/>
    <property type="match status" value="1"/>
</dbReference>
<feature type="domain" description="Carrier" evidence="2">
    <location>
        <begin position="19"/>
        <end position="93"/>
    </location>
</feature>
<comment type="caution">
    <text evidence="3">The sequence shown here is derived from an EMBL/GenBank/DDBJ whole genome shotgun (WGS) entry which is preliminary data.</text>
</comment>
<evidence type="ECO:0000313" key="4">
    <source>
        <dbReference type="Proteomes" id="UP000683000"/>
    </source>
</evidence>
<accession>A0A8I2YFJ6</accession>
<keyword evidence="4" id="KW-1185">Reference proteome</keyword>
<name>A0A8I2YFJ6_9AGAM</name>
<dbReference type="OrthoDB" id="329835at2759"/>
<dbReference type="Proteomes" id="UP000683000">
    <property type="component" value="Unassembled WGS sequence"/>
</dbReference>
<dbReference type="EMBL" id="JAGFBS010000041">
    <property type="protein sequence ID" value="KAG6370990.1"/>
    <property type="molecule type" value="Genomic_DNA"/>
</dbReference>
<organism evidence="3 4">
    <name type="scientific">Boletus reticuloceps</name>
    <dbReference type="NCBI Taxonomy" id="495285"/>
    <lineage>
        <taxon>Eukaryota</taxon>
        <taxon>Fungi</taxon>
        <taxon>Dikarya</taxon>
        <taxon>Basidiomycota</taxon>
        <taxon>Agaricomycotina</taxon>
        <taxon>Agaricomycetes</taxon>
        <taxon>Agaricomycetidae</taxon>
        <taxon>Boletales</taxon>
        <taxon>Boletineae</taxon>
        <taxon>Boletaceae</taxon>
        <taxon>Boletoideae</taxon>
        <taxon>Boletus</taxon>
    </lineage>
</organism>
<evidence type="ECO:0000259" key="2">
    <source>
        <dbReference type="PROSITE" id="PS50075"/>
    </source>
</evidence>
<dbReference type="AlphaFoldDB" id="A0A8I2YFJ6"/>
<feature type="region of interest" description="Disordered" evidence="1">
    <location>
        <begin position="1"/>
        <end position="23"/>
    </location>
</feature>
<dbReference type="InterPro" id="IPR036736">
    <property type="entry name" value="ACP-like_sf"/>
</dbReference>
<dbReference type="InterPro" id="IPR009081">
    <property type="entry name" value="PP-bd_ACP"/>
</dbReference>
<sequence length="98" mass="10007">MDTCYPKNTSATGAGGNEGSSAESPASLLAALLGMDVEQISDNALITSFGLDSLGATRCSNQLKLHLGIQVSQIEHLGAMTIGTLNEMLAQALGAVKD</sequence>